<comment type="caution">
    <text evidence="3">The sequence shown here is derived from an EMBL/GenBank/DDBJ whole genome shotgun (WGS) entry which is preliminary data.</text>
</comment>
<dbReference type="Proteomes" id="UP001235720">
    <property type="component" value="Unassembled WGS sequence"/>
</dbReference>
<keyword evidence="2" id="KW-0472">Membrane</keyword>
<sequence>MSTNLALVDPVDAPSRAPQSPRRARPELVEVAPSKAQRRARPKVAYAVVGVVALGVLLLAQLGISMVLSQGAYTLDSLGAEQTKLSRTQQSLSEELRVLDSPQNLARNAKALGMIANSTPVYLDPKTGHVYGTPTPAAPDEATASGDNQVPNALLDPVPLAAGPAASAGTAGPSTGKAGPVDSGGTAAAGSTSTTEGGVTADGASGTAGSTSTATGGSSATDAEKSAGASESGRTGSTTDVESDANPLQAPTTR</sequence>
<organism evidence="3 4">
    <name type="scientific">Curtobacterium subtropicum</name>
    <dbReference type="NCBI Taxonomy" id="3055138"/>
    <lineage>
        <taxon>Bacteria</taxon>
        <taxon>Bacillati</taxon>
        <taxon>Actinomycetota</taxon>
        <taxon>Actinomycetes</taxon>
        <taxon>Micrococcales</taxon>
        <taxon>Microbacteriaceae</taxon>
        <taxon>Curtobacterium</taxon>
    </lineage>
</organism>
<evidence type="ECO:0000256" key="2">
    <source>
        <dbReference type="SAM" id="Phobius"/>
    </source>
</evidence>
<keyword evidence="4" id="KW-1185">Reference proteome</keyword>
<feature type="compositionally biased region" description="Low complexity" evidence="1">
    <location>
        <begin position="133"/>
        <end position="144"/>
    </location>
</feature>
<dbReference type="EMBL" id="JAUCMM010000004">
    <property type="protein sequence ID" value="MDM7888426.1"/>
    <property type="molecule type" value="Genomic_DNA"/>
</dbReference>
<reference evidence="3 4" key="1">
    <citation type="submission" date="2023-06" db="EMBL/GenBank/DDBJ databases">
        <authorList>
            <person name="Feng G."/>
            <person name="Li J."/>
            <person name="Zhu H."/>
        </authorList>
    </citation>
    <scope>NUCLEOTIDE SEQUENCE [LARGE SCALE GENOMIC DNA]</scope>
    <source>
        <strain evidence="3 4">RHCJP20</strain>
    </source>
</reference>
<accession>A0ABT7TFQ1</accession>
<feature type="compositionally biased region" description="Low complexity" evidence="1">
    <location>
        <begin position="161"/>
        <end position="221"/>
    </location>
</feature>
<feature type="transmembrane region" description="Helical" evidence="2">
    <location>
        <begin position="44"/>
        <end position="68"/>
    </location>
</feature>
<evidence type="ECO:0000313" key="3">
    <source>
        <dbReference type="EMBL" id="MDM7888426.1"/>
    </source>
</evidence>
<protein>
    <recommendedName>
        <fullName evidence="5">Cell division protein FtsL</fullName>
    </recommendedName>
</protein>
<keyword evidence="2" id="KW-1133">Transmembrane helix</keyword>
<evidence type="ECO:0000256" key="1">
    <source>
        <dbReference type="SAM" id="MobiDB-lite"/>
    </source>
</evidence>
<keyword evidence="2" id="KW-0812">Transmembrane</keyword>
<dbReference type="RefSeq" id="WP_289470054.1">
    <property type="nucleotide sequence ID" value="NZ_JAUCMM010000004.1"/>
</dbReference>
<feature type="region of interest" description="Disordered" evidence="1">
    <location>
        <begin position="1"/>
        <end position="27"/>
    </location>
</feature>
<evidence type="ECO:0008006" key="5">
    <source>
        <dbReference type="Google" id="ProtNLM"/>
    </source>
</evidence>
<proteinExistence type="predicted"/>
<gene>
    <name evidence="3" type="ORF">QUG98_08160</name>
</gene>
<feature type="region of interest" description="Disordered" evidence="1">
    <location>
        <begin position="127"/>
        <end position="254"/>
    </location>
</feature>
<evidence type="ECO:0000313" key="4">
    <source>
        <dbReference type="Proteomes" id="UP001235720"/>
    </source>
</evidence>
<name>A0ABT7TFQ1_9MICO</name>